<reference evidence="2 5" key="3">
    <citation type="submission" date="2018-06" db="EMBL/GenBank/DDBJ databases">
        <title>Population genomics shows no distinction between pathogenic Candida krusei and environmental Pichia kudriavzevii: One species, four names.</title>
        <authorList>
            <person name="Douglass A.P."/>
            <person name="Offei B."/>
            <person name="Braun-Galleani S."/>
            <person name="Coughlan A.Y."/>
            <person name="Martos A."/>
            <person name="Ortiz-Merino R.A."/>
            <person name="Byrne K.P."/>
            <person name="Wolfe K.H."/>
        </authorList>
    </citation>
    <scope>NUCLEOTIDE SEQUENCE [LARGE SCALE GENOMIC DNA]</scope>
    <source>
        <strain evidence="2 5">CBS573</strain>
    </source>
</reference>
<dbReference type="EMBL" id="MQVM01000005">
    <property type="protein sequence ID" value="ONH75825.1"/>
    <property type="molecule type" value="Genomic_DNA"/>
</dbReference>
<evidence type="ECO:0000256" key="1">
    <source>
        <dbReference type="ARBA" id="ARBA00008626"/>
    </source>
</evidence>
<evidence type="ECO:0000313" key="5">
    <source>
        <dbReference type="Proteomes" id="UP000249293"/>
    </source>
</evidence>
<reference evidence="3" key="2">
    <citation type="submission" date="2017-01" db="EMBL/GenBank/DDBJ databases">
        <authorList>
            <person name="Mah S.A."/>
            <person name="Swanson W.J."/>
            <person name="Moy G.W."/>
            <person name="Vacquier V.D."/>
        </authorList>
    </citation>
    <scope>NUCLEOTIDE SEQUENCE [LARGE SCALE GENOMIC DNA]</scope>
    <source>
        <strain evidence="3">129</strain>
    </source>
</reference>
<dbReference type="Proteomes" id="UP000189274">
    <property type="component" value="Unassembled WGS sequence"/>
</dbReference>
<dbReference type="InterPro" id="IPR005345">
    <property type="entry name" value="PHF5"/>
</dbReference>
<evidence type="ECO:0000313" key="4">
    <source>
        <dbReference type="Proteomes" id="UP000189274"/>
    </source>
</evidence>
<dbReference type="STRING" id="4909.A0A1V2LQ17"/>
<dbReference type="AlphaFoldDB" id="A0A1V2LQ17"/>
<dbReference type="OrthoDB" id="10248186at2759"/>
<dbReference type="Proteomes" id="UP000249293">
    <property type="component" value="Chromosome 3"/>
</dbReference>
<comment type="similarity">
    <text evidence="1">Belongs to the PHF5 family.</text>
</comment>
<dbReference type="GO" id="GO:0000398">
    <property type="term" value="P:mRNA splicing, via spliceosome"/>
    <property type="evidence" value="ECO:0007669"/>
    <property type="project" value="InterPro"/>
</dbReference>
<dbReference type="Pfam" id="PF03660">
    <property type="entry name" value="PHF5"/>
    <property type="match status" value="1"/>
</dbReference>
<evidence type="ECO:0000313" key="2">
    <source>
        <dbReference type="EMBL" id="AWU76781.1"/>
    </source>
</evidence>
<evidence type="ECO:0000313" key="3">
    <source>
        <dbReference type="EMBL" id="ONH75825.1"/>
    </source>
</evidence>
<dbReference type="EMBL" id="CP028775">
    <property type="protein sequence ID" value="AWU76781.1"/>
    <property type="molecule type" value="Genomic_DNA"/>
</dbReference>
<name>A0A1V2LQ17_PICKU</name>
<dbReference type="PANTHER" id="PTHR13120">
    <property type="entry name" value="PHD FINGER-LIKE DOMAIN-CONTAINING PROTEIN 5A"/>
    <property type="match status" value="1"/>
</dbReference>
<reference evidence="4" key="1">
    <citation type="journal article" date="2017" name="Genome Announc.">
        <title>Genome sequences of Cyberlindnera fabianii 65, Pichia kudriavzevii 129, and Saccharomyces cerevisiae 131 isolated from fermented masau fruits in Zimbabwe.</title>
        <authorList>
            <person name="van Rijswijck I.M.H."/>
            <person name="Derks M.F.L."/>
            <person name="Abee T."/>
            <person name="de Ridder D."/>
            <person name="Smid E.J."/>
        </authorList>
    </citation>
    <scope>NUCLEOTIDE SEQUENCE [LARGE SCALE GENOMIC DNA]</scope>
    <source>
        <strain evidence="4">129</strain>
    </source>
</reference>
<sequence>MSRYKTDLEICMKIPGSKIGLLCSHCDGRCPTCDSNVNSKRLVHICDECSFGSMGKSCIICGYNAKPGEQMHEAYYCSQCCLLERDRDGCPKILNVGIARSDRFFQKKSVDL</sequence>
<accession>A0A1V2LQ17</accession>
<protein>
    <submittedName>
        <fullName evidence="3">Pre-mRNA-splicing factor RDS3</fullName>
    </submittedName>
</protein>
<dbReference type="VEuPathDB" id="FungiDB:C5L36_0C07010"/>
<dbReference type="PIRSF" id="PIRSF016468">
    <property type="entry name" value="PHF5"/>
    <property type="match status" value="1"/>
</dbReference>
<keyword evidence="5" id="KW-1185">Reference proteome</keyword>
<proteinExistence type="inferred from homology"/>
<gene>
    <name evidence="3" type="ORF">BOH78_1470</name>
    <name evidence="2" type="ORF">C5L36_0C07010</name>
</gene>
<organism evidence="3 4">
    <name type="scientific">Pichia kudriavzevii</name>
    <name type="common">Yeast</name>
    <name type="synonym">Issatchenkia orientalis</name>
    <dbReference type="NCBI Taxonomy" id="4909"/>
    <lineage>
        <taxon>Eukaryota</taxon>
        <taxon>Fungi</taxon>
        <taxon>Dikarya</taxon>
        <taxon>Ascomycota</taxon>
        <taxon>Saccharomycotina</taxon>
        <taxon>Pichiomycetes</taxon>
        <taxon>Pichiales</taxon>
        <taxon>Pichiaceae</taxon>
        <taxon>Pichia</taxon>
    </lineage>
</organism>